<keyword evidence="4" id="KW-1185">Reference proteome</keyword>
<feature type="region of interest" description="Disordered" evidence="1">
    <location>
        <begin position="341"/>
        <end position="384"/>
    </location>
</feature>
<name>A0A3L6T638_PANMI</name>
<feature type="compositionally biased region" description="Polar residues" evidence="1">
    <location>
        <begin position="344"/>
        <end position="353"/>
    </location>
</feature>
<feature type="domain" description="MULE transposase" evidence="2">
    <location>
        <begin position="203"/>
        <end position="297"/>
    </location>
</feature>
<dbReference type="InterPro" id="IPR018289">
    <property type="entry name" value="MULE_transposase_dom"/>
</dbReference>
<protein>
    <recommendedName>
        <fullName evidence="2">MULE transposase domain-containing protein</fullName>
    </recommendedName>
</protein>
<evidence type="ECO:0000313" key="3">
    <source>
        <dbReference type="EMBL" id="RLN33579.1"/>
    </source>
</evidence>
<dbReference type="AlphaFoldDB" id="A0A3L6T638"/>
<accession>A0A3L6T638</accession>
<dbReference type="Proteomes" id="UP000275267">
    <property type="component" value="Unassembled WGS sequence"/>
</dbReference>
<proteinExistence type="predicted"/>
<dbReference type="PANTHER" id="PTHR31973">
    <property type="entry name" value="POLYPROTEIN, PUTATIVE-RELATED"/>
    <property type="match status" value="1"/>
</dbReference>
<sequence length="412" mass="47513">MSSPVSSLTMIQNGISKCWTGRPIFLITDKCWTSFVNKMKRKYAIQKLMLYVDSSELKHYDVLLKAVPDGYSQLATVVLPSDDENLWHFLEDHELTMTVKEIAAHCADNFGKQVSLPEVWKAKQKALEFRFGTYYDSYNYFPRLLKDIVCSNLGSFLDIKDTEVVGCKDFRVLNCIFWALAQCIHAFSYCRPVLCVKGKPLCGRYQGVLLTALALDANDCLVPVTFAIAERETKENWLWFLRNVKRSVVKERSGVCIIHDCKVELVNAVDDIQNNPDEPHPWRDVRSRWCMLHLAENFLAYFSDKKLVMMFERLCQQMQPSKFADIWKELDELTSKYMAEKESNTSQEMQQGSGEHDEAELKAACSQLKSVQDGEEGNHGDDSQRKITKFSDWIHLKPKEKWSLLHDTNSAR</sequence>
<evidence type="ECO:0000256" key="1">
    <source>
        <dbReference type="SAM" id="MobiDB-lite"/>
    </source>
</evidence>
<dbReference type="EMBL" id="PQIB02000002">
    <property type="protein sequence ID" value="RLN33579.1"/>
    <property type="molecule type" value="Genomic_DNA"/>
</dbReference>
<dbReference type="OrthoDB" id="622980at2759"/>
<reference evidence="4" key="1">
    <citation type="journal article" date="2019" name="Nat. Commun.">
        <title>The genome of broomcorn millet.</title>
        <authorList>
            <person name="Zou C."/>
            <person name="Miki D."/>
            <person name="Li D."/>
            <person name="Tang Q."/>
            <person name="Xiao L."/>
            <person name="Rajput S."/>
            <person name="Deng P."/>
            <person name="Jia W."/>
            <person name="Huang R."/>
            <person name="Zhang M."/>
            <person name="Sun Y."/>
            <person name="Hu J."/>
            <person name="Fu X."/>
            <person name="Schnable P.S."/>
            <person name="Li F."/>
            <person name="Zhang H."/>
            <person name="Feng B."/>
            <person name="Zhu X."/>
            <person name="Liu R."/>
            <person name="Schnable J.C."/>
            <person name="Zhu J.-K."/>
            <person name="Zhang H."/>
        </authorList>
    </citation>
    <scope>NUCLEOTIDE SEQUENCE [LARGE SCALE GENOMIC DNA]</scope>
</reference>
<organism evidence="3 4">
    <name type="scientific">Panicum miliaceum</name>
    <name type="common">Proso millet</name>
    <name type="synonym">Broomcorn millet</name>
    <dbReference type="NCBI Taxonomy" id="4540"/>
    <lineage>
        <taxon>Eukaryota</taxon>
        <taxon>Viridiplantae</taxon>
        <taxon>Streptophyta</taxon>
        <taxon>Embryophyta</taxon>
        <taxon>Tracheophyta</taxon>
        <taxon>Spermatophyta</taxon>
        <taxon>Magnoliopsida</taxon>
        <taxon>Liliopsida</taxon>
        <taxon>Poales</taxon>
        <taxon>Poaceae</taxon>
        <taxon>PACMAD clade</taxon>
        <taxon>Panicoideae</taxon>
        <taxon>Panicodae</taxon>
        <taxon>Paniceae</taxon>
        <taxon>Panicinae</taxon>
        <taxon>Panicum</taxon>
        <taxon>Panicum sect. Panicum</taxon>
    </lineage>
</organism>
<dbReference type="Pfam" id="PF10551">
    <property type="entry name" value="MULE"/>
    <property type="match status" value="1"/>
</dbReference>
<dbReference type="PANTHER" id="PTHR31973:SF184">
    <property type="entry name" value="OS02G0685500 PROTEIN"/>
    <property type="match status" value="1"/>
</dbReference>
<dbReference type="STRING" id="4540.A0A3L6T638"/>
<comment type="caution">
    <text evidence="3">The sequence shown here is derived from an EMBL/GenBank/DDBJ whole genome shotgun (WGS) entry which is preliminary data.</text>
</comment>
<evidence type="ECO:0000259" key="2">
    <source>
        <dbReference type="Pfam" id="PF10551"/>
    </source>
</evidence>
<gene>
    <name evidence="3" type="ORF">C2845_PM03G01000</name>
</gene>
<evidence type="ECO:0000313" key="4">
    <source>
        <dbReference type="Proteomes" id="UP000275267"/>
    </source>
</evidence>